<reference evidence="3" key="1">
    <citation type="journal article" date="2023" name="Mol. Phylogenet. Evol.">
        <title>Genome-scale phylogeny and comparative genomics of the fungal order Sordariales.</title>
        <authorList>
            <person name="Hensen N."/>
            <person name="Bonometti L."/>
            <person name="Westerberg I."/>
            <person name="Brannstrom I.O."/>
            <person name="Guillou S."/>
            <person name="Cros-Aarteil S."/>
            <person name="Calhoun S."/>
            <person name="Haridas S."/>
            <person name="Kuo A."/>
            <person name="Mondo S."/>
            <person name="Pangilinan J."/>
            <person name="Riley R."/>
            <person name="LaButti K."/>
            <person name="Andreopoulos B."/>
            <person name="Lipzen A."/>
            <person name="Chen C."/>
            <person name="Yan M."/>
            <person name="Daum C."/>
            <person name="Ng V."/>
            <person name="Clum A."/>
            <person name="Steindorff A."/>
            <person name="Ohm R.A."/>
            <person name="Martin F."/>
            <person name="Silar P."/>
            <person name="Natvig D.O."/>
            <person name="Lalanne C."/>
            <person name="Gautier V."/>
            <person name="Ament-Velasquez S.L."/>
            <person name="Kruys A."/>
            <person name="Hutchinson M.I."/>
            <person name="Powell A.J."/>
            <person name="Barry K."/>
            <person name="Miller A.N."/>
            <person name="Grigoriev I.V."/>
            <person name="Debuchy R."/>
            <person name="Gladieux P."/>
            <person name="Hiltunen Thoren M."/>
            <person name="Johannesson H."/>
        </authorList>
    </citation>
    <scope>NUCLEOTIDE SEQUENCE</scope>
    <source>
        <strain evidence="3">CBS 168.71</strain>
    </source>
</reference>
<gene>
    <name evidence="3" type="ORF">B0H64DRAFT_437744</name>
</gene>
<organism evidence="3 4">
    <name type="scientific">Chaetomium fimeti</name>
    <dbReference type="NCBI Taxonomy" id="1854472"/>
    <lineage>
        <taxon>Eukaryota</taxon>
        <taxon>Fungi</taxon>
        <taxon>Dikarya</taxon>
        <taxon>Ascomycota</taxon>
        <taxon>Pezizomycotina</taxon>
        <taxon>Sordariomycetes</taxon>
        <taxon>Sordariomycetidae</taxon>
        <taxon>Sordariales</taxon>
        <taxon>Chaetomiaceae</taxon>
        <taxon>Chaetomium</taxon>
    </lineage>
</organism>
<dbReference type="GeneID" id="87843236"/>
<feature type="domain" description="Heterokaryon incompatibility" evidence="1">
    <location>
        <begin position="23"/>
        <end position="110"/>
    </location>
</feature>
<evidence type="ECO:0000259" key="1">
    <source>
        <dbReference type="Pfam" id="PF06985"/>
    </source>
</evidence>
<dbReference type="Pfam" id="PF26640">
    <property type="entry name" value="DUF8212"/>
    <property type="match status" value="1"/>
</dbReference>
<dbReference type="PANTHER" id="PTHR10622:SF10">
    <property type="entry name" value="HET DOMAIN-CONTAINING PROTEIN"/>
    <property type="match status" value="1"/>
</dbReference>
<reference evidence="3" key="2">
    <citation type="submission" date="2023-06" db="EMBL/GenBank/DDBJ databases">
        <authorList>
            <consortium name="Lawrence Berkeley National Laboratory"/>
            <person name="Haridas S."/>
            <person name="Hensen N."/>
            <person name="Bonometti L."/>
            <person name="Westerberg I."/>
            <person name="Brannstrom I.O."/>
            <person name="Guillou S."/>
            <person name="Cros-Aarteil S."/>
            <person name="Calhoun S."/>
            <person name="Kuo A."/>
            <person name="Mondo S."/>
            <person name="Pangilinan J."/>
            <person name="Riley R."/>
            <person name="Labutti K."/>
            <person name="Andreopoulos B."/>
            <person name="Lipzen A."/>
            <person name="Chen C."/>
            <person name="Yanf M."/>
            <person name="Daum C."/>
            <person name="Ng V."/>
            <person name="Clum A."/>
            <person name="Steindorff A."/>
            <person name="Ohm R."/>
            <person name="Martin F."/>
            <person name="Silar P."/>
            <person name="Natvig D."/>
            <person name="Lalanne C."/>
            <person name="Gautier V."/>
            <person name="Ament-Velasquez S.L."/>
            <person name="Kruys A."/>
            <person name="Hutchinson M.I."/>
            <person name="Powell A.J."/>
            <person name="Barry K."/>
            <person name="Miller A.N."/>
            <person name="Grigoriev I.V."/>
            <person name="Debuchy R."/>
            <person name="Gladieux P."/>
            <person name="Thoren M.H."/>
            <person name="Johannesson H."/>
        </authorList>
    </citation>
    <scope>NUCLEOTIDE SEQUENCE</scope>
    <source>
        <strain evidence="3">CBS 168.71</strain>
    </source>
</reference>
<evidence type="ECO:0000313" key="3">
    <source>
        <dbReference type="EMBL" id="KAK3300585.1"/>
    </source>
</evidence>
<dbReference type="PANTHER" id="PTHR10622">
    <property type="entry name" value="HET DOMAIN-CONTAINING PROTEIN"/>
    <property type="match status" value="1"/>
</dbReference>
<dbReference type="InterPro" id="IPR010730">
    <property type="entry name" value="HET"/>
</dbReference>
<proteinExistence type="predicted"/>
<dbReference type="RefSeq" id="XP_062664099.1">
    <property type="nucleotide sequence ID" value="XM_062806288.1"/>
</dbReference>
<dbReference type="InterPro" id="IPR058525">
    <property type="entry name" value="DUF8212"/>
</dbReference>
<keyword evidence="4" id="KW-1185">Reference proteome</keyword>
<dbReference type="Proteomes" id="UP001278766">
    <property type="component" value="Unassembled WGS sequence"/>
</dbReference>
<dbReference type="AlphaFoldDB" id="A0AAE0HQ21"/>
<comment type="caution">
    <text evidence="3">The sequence shown here is derived from an EMBL/GenBank/DDBJ whole genome shotgun (WGS) entry which is preliminary data.</text>
</comment>
<accession>A0AAE0HQ21</accession>
<dbReference type="Pfam" id="PF06985">
    <property type="entry name" value="HET"/>
    <property type="match status" value="1"/>
</dbReference>
<evidence type="ECO:0000313" key="4">
    <source>
        <dbReference type="Proteomes" id="UP001278766"/>
    </source>
</evidence>
<sequence>MRLLNVHTRTIGEFLSDSEVVRYAILSHTWAEEEVTYEDFQTLSADALRAKKGYAKVVDCCWQAMADGYNWVWVDTCCIDKRSSAELSEAINSMFRWYQNAAVCYAYLADVPSQVDRDPFSLDDHLARARWFTRGWTLQELLAPKDVVFYGRDWEKIGDKLSLSKNITEITGICRSDLRSFSSSSPRSVAARMSWAAKRETSRTEDIAYCLLGIFGVNMPLLYGEGKKAFRRLQEEIMKAYPTDHTLFAWGRIVDQPTRQITNDQQLKGLEPIPWDETASRTPLRGLFAESPVDFQWSSNLSRWRGAGFFYTPTTSRTTGQLLYPTITGAGVTLELPVLPDVPPYVFFWWGLRITQLRSMVFAILLCQCEAEDTTFILLPLYGWGDAQFSRTDELVRFTNTGYFPSDLVQMRRCLKVEPQGLEYLPQGEFVLCRWGDTALYEKSIALYSHHGVHVAQEGTISAPELENTDKLWALHCRLTKTATRFGFGLVFARSKTRRGNRAPVSVSLVPLVYGPETEDPVSTAGFTWLSERATRFGEFESLFSRSMAIPEDTWRLDLAPFPLVEVRIRREKYEFSPYNMVDVTISERPVGDLLSMPEPGPTCMGVAGKGDENRGF</sequence>
<dbReference type="EMBL" id="JAUEPN010000001">
    <property type="protein sequence ID" value="KAK3300585.1"/>
    <property type="molecule type" value="Genomic_DNA"/>
</dbReference>
<protein>
    <submittedName>
        <fullName evidence="3">Heterokaryon incompatibility protein-domain-containing protein</fullName>
    </submittedName>
</protein>
<name>A0AAE0HQ21_9PEZI</name>
<feature type="domain" description="DUF8212" evidence="2">
    <location>
        <begin position="228"/>
        <end position="340"/>
    </location>
</feature>
<evidence type="ECO:0000259" key="2">
    <source>
        <dbReference type="Pfam" id="PF26640"/>
    </source>
</evidence>